<reference evidence="1 2" key="1">
    <citation type="submission" date="2017-03" db="EMBL/GenBank/DDBJ databases">
        <title>Whole genome sequences of fourteen strains of Bradyrhizobium canariense and one strain of Bradyrhizobium japonicum isolated from Lupinus (Papilionoideae: Genisteae) species in Algeria.</title>
        <authorList>
            <person name="Crovadore J."/>
            <person name="Chekireb D."/>
            <person name="Brachmann A."/>
            <person name="Chablais R."/>
            <person name="Cochard B."/>
            <person name="Lefort F."/>
        </authorList>
    </citation>
    <scope>NUCLEOTIDE SEQUENCE [LARGE SCALE GENOMIC DNA]</scope>
    <source>
        <strain evidence="1 2">UBMA195</strain>
    </source>
</reference>
<evidence type="ECO:0000313" key="1">
    <source>
        <dbReference type="EMBL" id="OSJ06108.1"/>
    </source>
</evidence>
<dbReference type="Proteomes" id="UP000193553">
    <property type="component" value="Unassembled WGS sequence"/>
</dbReference>
<name>A0A1X3H3B5_9BRAD</name>
<sequence length="111" mass="11989">MLERILSARVYRHEQGQGRQGDGGGGKLSLIGHLFIDDVEEALLLSGVAAPGGLDDQKFAWGNELVHDGKHMPTPGREISRSRTVARTVSSAPLPVTAFPPSARLLQDRHL</sequence>
<proteinExistence type="predicted"/>
<organism evidence="1 2">
    <name type="scientific">Bradyrhizobium canariense</name>
    <dbReference type="NCBI Taxonomy" id="255045"/>
    <lineage>
        <taxon>Bacteria</taxon>
        <taxon>Pseudomonadati</taxon>
        <taxon>Pseudomonadota</taxon>
        <taxon>Alphaproteobacteria</taxon>
        <taxon>Hyphomicrobiales</taxon>
        <taxon>Nitrobacteraceae</taxon>
        <taxon>Bradyrhizobium</taxon>
    </lineage>
</organism>
<protein>
    <submittedName>
        <fullName evidence="1">Uncharacterized protein</fullName>
    </submittedName>
</protein>
<accession>A0A1X3H3B5</accession>
<comment type="caution">
    <text evidence="1">The sequence shown here is derived from an EMBL/GenBank/DDBJ whole genome shotgun (WGS) entry which is preliminary data.</text>
</comment>
<gene>
    <name evidence="1" type="ORF">BSZ18_23440</name>
</gene>
<dbReference type="AlphaFoldDB" id="A0A1X3H3B5"/>
<evidence type="ECO:0000313" key="2">
    <source>
        <dbReference type="Proteomes" id="UP000193553"/>
    </source>
</evidence>
<dbReference type="EMBL" id="NAFI01000180">
    <property type="protein sequence ID" value="OSJ06108.1"/>
    <property type="molecule type" value="Genomic_DNA"/>
</dbReference>